<dbReference type="Proteomes" id="UP000184330">
    <property type="component" value="Unassembled WGS sequence"/>
</dbReference>
<dbReference type="SMART" id="SM00066">
    <property type="entry name" value="GAL4"/>
    <property type="match status" value="1"/>
</dbReference>
<keyword evidence="5" id="KW-0804">Transcription</keyword>
<dbReference type="PROSITE" id="PS00463">
    <property type="entry name" value="ZN2_CY6_FUNGAL_1"/>
    <property type="match status" value="1"/>
</dbReference>
<dbReference type="GO" id="GO:0008270">
    <property type="term" value="F:zinc ion binding"/>
    <property type="evidence" value="ECO:0007669"/>
    <property type="project" value="InterPro"/>
</dbReference>
<sequence>MNQQGPRSASDQHVNRACDACRAHKVRCLPNLTGSAKICQRCARTERTCVYTAPQKRKQRKRTDTRVAELEREVQAMRALFDRKSNSVDGESPNNAQPSRSENTSAENRNPLTNNSGNSSNEPPNETPASWMEEPNEAYPREWSPPAYSPDSDAVDRGIISMDDANELFQSYNQNLVPHYPGVVFSSELTAEELRKTKPTLFLSVIAAAAAKTDSHLYSILNSEVLSAYAHRTVIRGEKSLELVQAMIVTSIWYFPPGKYAQLKFYEYIHMAVTMALDLGLGKNPKPSRNRRGVTADAGDGVTEVLDENELERRRTFLVCYLISTGWVGDCLESLGQLPQASKSDNILAAWVRILKITEEVGASFAFDEPSNMADLSESRVQLTMTALQKSTEAWRRDLLPDVYDNYALKLQYFHTQLYIHEIALHDDHPPEDFQPPFALPKVISIHTDPRASNSYIDAISVSISSAQSLLDILLKMELEALRALPVYNYVRMSYALITLIKLYISSKSPESKIGAVLDPASLKVGLYLKSTIDKLIKAVGPKECRAPFTFLGMLMRLHGWFKSQEKEQFFKAPVIPKTEDECWLPPVPRVQWDPDAKKPMHGNDVPFGPKHPEWQPYSIPTEELENMDFGEMPDVGPDNQFAFDPEMLSNFQYENLGDVDQFLLMGRGDYLPYDSWMLPDVSGPVGNNPIPDLLSWMTNGSVHNST</sequence>
<evidence type="ECO:0000259" key="8">
    <source>
        <dbReference type="PROSITE" id="PS50048"/>
    </source>
</evidence>
<keyword evidence="2" id="KW-0479">Metal-binding</keyword>
<dbReference type="AlphaFoldDB" id="A0A1L7X2D4"/>
<evidence type="ECO:0000256" key="2">
    <source>
        <dbReference type="ARBA" id="ARBA00022723"/>
    </source>
</evidence>
<proteinExistence type="predicted"/>
<keyword evidence="4" id="KW-0238">DNA-binding</keyword>
<dbReference type="PANTHER" id="PTHR31845">
    <property type="entry name" value="FINGER DOMAIN PROTEIN, PUTATIVE-RELATED"/>
    <property type="match status" value="1"/>
</dbReference>
<accession>A0A1L7X2D4</accession>
<feature type="domain" description="Zn(2)-C6 fungal-type" evidence="8">
    <location>
        <begin position="17"/>
        <end position="51"/>
    </location>
</feature>
<dbReference type="PROSITE" id="PS50048">
    <property type="entry name" value="ZN2_CY6_FUNGAL_2"/>
    <property type="match status" value="1"/>
</dbReference>
<keyword evidence="6" id="KW-0539">Nucleus</keyword>
<evidence type="ECO:0000256" key="7">
    <source>
        <dbReference type="SAM" id="MobiDB-lite"/>
    </source>
</evidence>
<dbReference type="InterPro" id="IPR036864">
    <property type="entry name" value="Zn2-C6_fun-type_DNA-bd_sf"/>
</dbReference>
<dbReference type="InterPro" id="IPR007219">
    <property type="entry name" value="XnlR_reg_dom"/>
</dbReference>
<dbReference type="PANTHER" id="PTHR31845:SF39">
    <property type="entry name" value="TRANSCRIPTION FACTOR PBCR-RELATED"/>
    <property type="match status" value="1"/>
</dbReference>
<protein>
    <recommendedName>
        <fullName evidence="8">Zn(2)-C6 fungal-type domain-containing protein</fullName>
    </recommendedName>
</protein>
<evidence type="ECO:0000256" key="5">
    <source>
        <dbReference type="ARBA" id="ARBA00023163"/>
    </source>
</evidence>
<dbReference type="InterPro" id="IPR051089">
    <property type="entry name" value="prtT"/>
</dbReference>
<dbReference type="CDD" id="cd00067">
    <property type="entry name" value="GAL4"/>
    <property type="match status" value="1"/>
</dbReference>
<organism evidence="9 10">
    <name type="scientific">Phialocephala subalpina</name>
    <dbReference type="NCBI Taxonomy" id="576137"/>
    <lineage>
        <taxon>Eukaryota</taxon>
        <taxon>Fungi</taxon>
        <taxon>Dikarya</taxon>
        <taxon>Ascomycota</taxon>
        <taxon>Pezizomycotina</taxon>
        <taxon>Leotiomycetes</taxon>
        <taxon>Helotiales</taxon>
        <taxon>Mollisiaceae</taxon>
        <taxon>Phialocephala</taxon>
        <taxon>Phialocephala fortinii species complex</taxon>
    </lineage>
</organism>
<dbReference type="OrthoDB" id="5226580at2759"/>
<dbReference type="GO" id="GO:0005634">
    <property type="term" value="C:nucleus"/>
    <property type="evidence" value="ECO:0007669"/>
    <property type="project" value="UniProtKB-SubCell"/>
</dbReference>
<keyword evidence="3" id="KW-0805">Transcription regulation</keyword>
<evidence type="ECO:0000256" key="6">
    <source>
        <dbReference type="ARBA" id="ARBA00023242"/>
    </source>
</evidence>
<dbReference type="GO" id="GO:0000976">
    <property type="term" value="F:transcription cis-regulatory region binding"/>
    <property type="evidence" value="ECO:0007669"/>
    <property type="project" value="TreeGrafter"/>
</dbReference>
<dbReference type="STRING" id="576137.A0A1L7X2D4"/>
<dbReference type="CDD" id="cd12148">
    <property type="entry name" value="fungal_TF_MHR"/>
    <property type="match status" value="1"/>
</dbReference>
<dbReference type="SUPFAM" id="SSF57701">
    <property type="entry name" value="Zn2/Cys6 DNA-binding domain"/>
    <property type="match status" value="1"/>
</dbReference>
<feature type="region of interest" description="Disordered" evidence="7">
    <location>
        <begin position="79"/>
        <end position="156"/>
    </location>
</feature>
<dbReference type="Gene3D" id="4.10.240.10">
    <property type="entry name" value="Zn(2)-C6 fungal-type DNA-binding domain"/>
    <property type="match status" value="1"/>
</dbReference>
<name>A0A1L7X2D4_9HELO</name>
<dbReference type="Pfam" id="PF04082">
    <property type="entry name" value="Fungal_trans"/>
    <property type="match status" value="1"/>
</dbReference>
<gene>
    <name evidence="9" type="ORF">PAC_09064</name>
</gene>
<evidence type="ECO:0000256" key="4">
    <source>
        <dbReference type="ARBA" id="ARBA00023125"/>
    </source>
</evidence>
<reference evidence="9 10" key="1">
    <citation type="submission" date="2016-03" db="EMBL/GenBank/DDBJ databases">
        <authorList>
            <person name="Ploux O."/>
        </authorList>
    </citation>
    <scope>NUCLEOTIDE SEQUENCE [LARGE SCALE GENOMIC DNA]</scope>
    <source>
        <strain evidence="9 10">UAMH 11012</strain>
    </source>
</reference>
<comment type="subcellular location">
    <subcellularLocation>
        <location evidence="1">Nucleus</location>
    </subcellularLocation>
</comment>
<feature type="compositionally biased region" description="Polar residues" evidence="7">
    <location>
        <begin position="87"/>
        <end position="112"/>
    </location>
</feature>
<dbReference type="EMBL" id="FJOG01000013">
    <property type="protein sequence ID" value="CZR59172.1"/>
    <property type="molecule type" value="Genomic_DNA"/>
</dbReference>
<dbReference type="GO" id="GO:0006351">
    <property type="term" value="P:DNA-templated transcription"/>
    <property type="evidence" value="ECO:0007669"/>
    <property type="project" value="InterPro"/>
</dbReference>
<dbReference type="InterPro" id="IPR001138">
    <property type="entry name" value="Zn2Cys6_DnaBD"/>
</dbReference>
<feature type="compositionally biased region" description="Low complexity" evidence="7">
    <location>
        <begin position="113"/>
        <end position="128"/>
    </location>
</feature>
<evidence type="ECO:0000256" key="1">
    <source>
        <dbReference type="ARBA" id="ARBA00004123"/>
    </source>
</evidence>
<dbReference type="GO" id="GO:0000981">
    <property type="term" value="F:DNA-binding transcription factor activity, RNA polymerase II-specific"/>
    <property type="evidence" value="ECO:0007669"/>
    <property type="project" value="InterPro"/>
</dbReference>
<evidence type="ECO:0000256" key="3">
    <source>
        <dbReference type="ARBA" id="ARBA00023015"/>
    </source>
</evidence>
<keyword evidence="10" id="KW-1185">Reference proteome</keyword>
<evidence type="ECO:0000313" key="9">
    <source>
        <dbReference type="EMBL" id="CZR59172.1"/>
    </source>
</evidence>
<evidence type="ECO:0000313" key="10">
    <source>
        <dbReference type="Proteomes" id="UP000184330"/>
    </source>
</evidence>